<evidence type="ECO:0000313" key="2">
    <source>
        <dbReference type="EMBL" id="RFU60736.1"/>
    </source>
</evidence>
<dbReference type="Proteomes" id="UP000262939">
    <property type="component" value="Unassembled WGS sequence"/>
</dbReference>
<evidence type="ECO:0000313" key="3">
    <source>
        <dbReference type="Proteomes" id="UP000262939"/>
    </source>
</evidence>
<feature type="transmembrane region" description="Helical" evidence="1">
    <location>
        <begin position="52"/>
        <end position="72"/>
    </location>
</feature>
<keyword evidence="1" id="KW-0472">Membrane</keyword>
<dbReference type="RefSeq" id="WP_117324372.1">
    <property type="nucleotide sequence ID" value="NZ_QVTD01000022.1"/>
</dbReference>
<reference evidence="2 3" key="1">
    <citation type="submission" date="2018-08" db="EMBL/GenBank/DDBJ databases">
        <title>Bacillus chawlae sp. nov., Bacillus glennii sp. nov., and Bacillus saganii sp. nov. Isolated from the Vehicle Assembly Building at Kennedy Space Center where the Viking Spacecraft were Assembled.</title>
        <authorList>
            <person name="Seuylemezian A."/>
            <person name="Vaishampayan P."/>
        </authorList>
    </citation>
    <scope>NUCLEOTIDE SEQUENCE [LARGE SCALE GENOMIC DNA]</scope>
    <source>
        <strain evidence="2 3">V44-8</strain>
    </source>
</reference>
<protein>
    <submittedName>
        <fullName evidence="2">Uncharacterized protein</fullName>
    </submittedName>
</protein>
<evidence type="ECO:0000256" key="1">
    <source>
        <dbReference type="SAM" id="Phobius"/>
    </source>
</evidence>
<keyword evidence="1" id="KW-0812">Transmembrane</keyword>
<keyword evidence="3" id="KW-1185">Reference proteome</keyword>
<gene>
    <name evidence="2" type="ORF">D0466_20495</name>
</gene>
<accession>A0A372L6N2</accession>
<sequence>MNPKRSIRFLFKWEAIFPFFSCVCIVFLLLTDFLYFSVDLSIFIPNHLVLDYLIKFLLFIIPATITIFTFVYREKKDASYTNIKTSNIVSQFINTIIIEFGALIFAIRTSINYPTETEAKIIGYPNYYYNFSIIFAGLTITALLLFSYLLFKHMDIHVSLKQTYQKNIRLHNHLKYLINKTYWNPRNDYLFDSYKYLLESNYQLIISAISKKNFSNIEAELKQTFALTKDFYQTFIDTSDLQYTSVFSIEKDHNSFLVKGKNLFTDIFQNRFFQKDAVPQNYNEKFVDIYKTILHSYEMLIREASNNHVTEIQKLAYLEFAALNPIKVYEFDLNVLTEEEFIEINNFYQELARCYNSALFHTIKEFSDEKTVEYTYLLNYITSTMKFFEAVNLFRDKRSEKEHTFYSSFINKEIILVESLVVRAVENDNVKFLTESTRLLLDLFYSTVQKPEDVARTISTKLGASDERFKKYVNLPIDKPEGIKFKGIYKKTIAQEIIRIIVHALYKSIELNHYSCSGYLIKISASHITLKNYLEVVKVFAQKIIERQNLFFDFDYYHYSFNGFSKIHCIQKMILLLSYQFIYKFGLPGKTDLEELLKIIFLNNKEDMEYMVEKIEAAGKSYGMISICEDTSSIIKSIFITDLIKKLDPNEFKIYI</sequence>
<dbReference type="AlphaFoldDB" id="A0A372L6N2"/>
<organism evidence="2 3">
    <name type="scientific">Peribacillus glennii</name>
    <dbReference type="NCBI Taxonomy" id="2303991"/>
    <lineage>
        <taxon>Bacteria</taxon>
        <taxon>Bacillati</taxon>
        <taxon>Bacillota</taxon>
        <taxon>Bacilli</taxon>
        <taxon>Bacillales</taxon>
        <taxon>Bacillaceae</taxon>
        <taxon>Peribacillus</taxon>
    </lineage>
</organism>
<dbReference type="EMBL" id="QVTD01000022">
    <property type="protein sequence ID" value="RFU60736.1"/>
    <property type="molecule type" value="Genomic_DNA"/>
</dbReference>
<feature type="transmembrane region" description="Helical" evidence="1">
    <location>
        <begin position="15"/>
        <end position="36"/>
    </location>
</feature>
<name>A0A372L6N2_9BACI</name>
<comment type="caution">
    <text evidence="2">The sequence shown here is derived from an EMBL/GenBank/DDBJ whole genome shotgun (WGS) entry which is preliminary data.</text>
</comment>
<keyword evidence="1" id="KW-1133">Transmembrane helix</keyword>
<dbReference type="OrthoDB" id="2966207at2"/>
<feature type="transmembrane region" description="Helical" evidence="1">
    <location>
        <begin position="131"/>
        <end position="151"/>
    </location>
</feature>
<proteinExistence type="predicted"/>